<dbReference type="InterPro" id="IPR005828">
    <property type="entry name" value="MFS_sugar_transport-like"/>
</dbReference>
<dbReference type="OrthoDB" id="3936150at2759"/>
<feature type="transmembrane region" description="Helical" evidence="5">
    <location>
        <begin position="173"/>
        <end position="192"/>
    </location>
</feature>
<evidence type="ECO:0000313" key="8">
    <source>
        <dbReference type="Proteomes" id="UP001152320"/>
    </source>
</evidence>
<evidence type="ECO:0000256" key="3">
    <source>
        <dbReference type="ARBA" id="ARBA00022989"/>
    </source>
</evidence>
<feature type="transmembrane region" description="Helical" evidence="5">
    <location>
        <begin position="21"/>
        <end position="42"/>
    </location>
</feature>
<protein>
    <submittedName>
        <fullName evidence="7">Organic cation transporter protein</fullName>
    </submittedName>
</protein>
<dbReference type="Proteomes" id="UP001152320">
    <property type="component" value="Chromosome 16"/>
</dbReference>
<feature type="transmembrane region" description="Helical" evidence="5">
    <location>
        <begin position="147"/>
        <end position="166"/>
    </location>
</feature>
<evidence type="ECO:0000256" key="1">
    <source>
        <dbReference type="ARBA" id="ARBA00004141"/>
    </source>
</evidence>
<dbReference type="PANTHER" id="PTHR24064">
    <property type="entry name" value="SOLUTE CARRIER FAMILY 22 MEMBER"/>
    <property type="match status" value="1"/>
</dbReference>
<sequence>MVNFDDVLEATGGFGWYQARTYLFLCIPALLGSLLTFTQVFIGGVGDHWCKVSQWENDGCSQWGLTSLQCNALKKNLTVPEGDYDEKCMMYNLTGVDLETVYGNYAEVAQLDVIKCNDGWVFDKSVYQSTITEDWELVCDKSAVPNVLQSVYLAGFLLGCLLFGYLADKIGRYYTFFMCNGAAAIFTVLSAFSPNAVVYGILRFLIGASSYGSTLTAFVFATEMVLPGQRVYVGVVLWYWFACGYFVLSALGRYLASWRVFIALTVVPFVFLIPSVLVLTESPRWLLSKKRYQEAEEISKKIAKVNKKEVSSDFLAKLREDNLQPTEKATLLDIFRSPVIFLYLLNLLYNWFVQSFVYYGLSLGTSSLGVNVFIAFCISGAVELPAYTFSIYTMKWLGRKISTGSLMILAGVACFATIPAPDGPLRVCVAMIGKFAITASFSNIYVHTAEIFPTPLRTLSVGTCSVAARIGGIIAPLILFLENYWKQLPLACFAASSVLAGALVFLLPETKGKPMPDTIEDTINLRNLTVKVDDDKNFKPLPTLTA</sequence>
<dbReference type="GO" id="GO:0022857">
    <property type="term" value="F:transmembrane transporter activity"/>
    <property type="evidence" value="ECO:0007669"/>
    <property type="project" value="InterPro"/>
</dbReference>
<evidence type="ECO:0000256" key="2">
    <source>
        <dbReference type="ARBA" id="ARBA00022692"/>
    </source>
</evidence>
<gene>
    <name evidence="7" type="ORF">HOLleu_31854</name>
</gene>
<feature type="transmembrane region" description="Helical" evidence="5">
    <location>
        <begin position="232"/>
        <end position="252"/>
    </location>
</feature>
<comment type="caution">
    <text evidence="7">The sequence shown here is derived from an EMBL/GenBank/DDBJ whole genome shotgun (WGS) entry which is preliminary data.</text>
</comment>
<proteinExistence type="predicted"/>
<dbReference type="InterPro" id="IPR036259">
    <property type="entry name" value="MFS_trans_sf"/>
</dbReference>
<dbReference type="InterPro" id="IPR020846">
    <property type="entry name" value="MFS_dom"/>
</dbReference>
<feature type="transmembrane region" description="Helical" evidence="5">
    <location>
        <begin position="340"/>
        <end position="361"/>
    </location>
</feature>
<keyword evidence="3 5" id="KW-1133">Transmembrane helix</keyword>
<dbReference type="PROSITE" id="PS50850">
    <property type="entry name" value="MFS"/>
    <property type="match status" value="1"/>
</dbReference>
<feature type="transmembrane region" description="Helical" evidence="5">
    <location>
        <begin position="401"/>
        <end position="418"/>
    </location>
</feature>
<keyword evidence="8" id="KW-1185">Reference proteome</keyword>
<name>A0A9Q0YR00_HOLLE</name>
<dbReference type="GO" id="GO:0016020">
    <property type="term" value="C:membrane"/>
    <property type="evidence" value="ECO:0007669"/>
    <property type="project" value="UniProtKB-SubCell"/>
</dbReference>
<evidence type="ECO:0000256" key="5">
    <source>
        <dbReference type="SAM" id="Phobius"/>
    </source>
</evidence>
<dbReference type="Gene3D" id="1.20.1250.20">
    <property type="entry name" value="MFS general substrate transporter like domains"/>
    <property type="match status" value="1"/>
</dbReference>
<feature type="transmembrane region" description="Helical" evidence="5">
    <location>
        <begin position="424"/>
        <end position="446"/>
    </location>
</feature>
<keyword evidence="2 5" id="KW-0812">Transmembrane</keyword>
<reference evidence="7" key="1">
    <citation type="submission" date="2021-10" db="EMBL/GenBank/DDBJ databases">
        <title>Tropical sea cucumber genome reveals ecological adaptation and Cuvierian tubules defense mechanism.</title>
        <authorList>
            <person name="Chen T."/>
        </authorList>
    </citation>
    <scope>NUCLEOTIDE SEQUENCE</scope>
    <source>
        <strain evidence="7">Nanhai2018</strain>
        <tissue evidence="7">Muscle</tissue>
    </source>
</reference>
<evidence type="ECO:0000259" key="6">
    <source>
        <dbReference type="PROSITE" id="PS50850"/>
    </source>
</evidence>
<dbReference type="AlphaFoldDB" id="A0A9Q0YR00"/>
<evidence type="ECO:0000256" key="4">
    <source>
        <dbReference type="ARBA" id="ARBA00023136"/>
    </source>
</evidence>
<feature type="transmembrane region" description="Helical" evidence="5">
    <location>
        <begin position="367"/>
        <end position="389"/>
    </location>
</feature>
<dbReference type="CDD" id="cd17317">
    <property type="entry name" value="MFS_SLC22"/>
    <property type="match status" value="1"/>
</dbReference>
<keyword evidence="4 5" id="KW-0472">Membrane</keyword>
<dbReference type="Pfam" id="PF00083">
    <property type="entry name" value="Sugar_tr"/>
    <property type="match status" value="1"/>
</dbReference>
<feature type="transmembrane region" description="Helical" evidence="5">
    <location>
        <begin position="458"/>
        <end position="481"/>
    </location>
</feature>
<evidence type="ECO:0000313" key="7">
    <source>
        <dbReference type="EMBL" id="KAJ8026893.1"/>
    </source>
</evidence>
<organism evidence="7 8">
    <name type="scientific">Holothuria leucospilota</name>
    <name type="common">Black long sea cucumber</name>
    <name type="synonym">Mertensiothuria leucospilota</name>
    <dbReference type="NCBI Taxonomy" id="206669"/>
    <lineage>
        <taxon>Eukaryota</taxon>
        <taxon>Metazoa</taxon>
        <taxon>Echinodermata</taxon>
        <taxon>Eleutherozoa</taxon>
        <taxon>Echinozoa</taxon>
        <taxon>Holothuroidea</taxon>
        <taxon>Aspidochirotacea</taxon>
        <taxon>Aspidochirotida</taxon>
        <taxon>Holothuriidae</taxon>
        <taxon>Holothuria</taxon>
    </lineage>
</organism>
<feature type="transmembrane region" description="Helical" evidence="5">
    <location>
        <begin position="487"/>
        <end position="507"/>
    </location>
</feature>
<feature type="transmembrane region" description="Helical" evidence="5">
    <location>
        <begin position="258"/>
        <end position="280"/>
    </location>
</feature>
<dbReference type="EMBL" id="JAIZAY010000016">
    <property type="protein sequence ID" value="KAJ8026893.1"/>
    <property type="molecule type" value="Genomic_DNA"/>
</dbReference>
<dbReference type="SUPFAM" id="SSF103473">
    <property type="entry name" value="MFS general substrate transporter"/>
    <property type="match status" value="1"/>
</dbReference>
<feature type="transmembrane region" description="Helical" evidence="5">
    <location>
        <begin position="198"/>
        <end position="220"/>
    </location>
</feature>
<accession>A0A9Q0YR00</accession>
<comment type="subcellular location">
    <subcellularLocation>
        <location evidence="1">Membrane</location>
        <topology evidence="1">Multi-pass membrane protein</topology>
    </subcellularLocation>
</comment>
<feature type="domain" description="Major facilitator superfamily (MFS) profile" evidence="6">
    <location>
        <begin position="96"/>
        <end position="512"/>
    </location>
</feature>